<feature type="domain" description="Ribose-phosphate pyrophosphokinase N-terminal" evidence="8">
    <location>
        <begin position="21"/>
        <end position="131"/>
    </location>
</feature>
<sequence length="323" mass="34284">MESSAPPCFQNENGNAGQRIVLAMPGNHASAAKLADALGARMGQADIERFPDGESRVRLRTPVSGAEVVMVCTLDRPDEKVLPLLWLAIAVREAGAGRAGLVAPYLAYMRQDAIFQSGEIRAAEHFAGMLSRYVDWVVAVEPHLHRIPALSDLFSVPSAAVPTAPCIAAWLRANVRAPYLIGPDEESRRQVQAVAALCGADWTVLKKTRRTAWDVDVAAMDAAPAAGCTPVLVDDIASTGRTLIAAAGQIRAAGLPKPLCVVAHPIFAGPAYAELAAHVADVVTCDTIAHPSNRIAVTEPMARAVRSMFDLPRPRAEPGLVRS</sequence>
<dbReference type="CDD" id="cd06223">
    <property type="entry name" value="PRTases_typeI"/>
    <property type="match status" value="1"/>
</dbReference>
<keyword evidence="2" id="KW-0808">Transferase</keyword>
<dbReference type="SMART" id="SM01400">
    <property type="entry name" value="Pribosyltran_N"/>
    <property type="match status" value="1"/>
</dbReference>
<dbReference type="GO" id="GO:0002189">
    <property type="term" value="C:ribose phosphate diphosphokinase complex"/>
    <property type="evidence" value="ECO:0007669"/>
    <property type="project" value="TreeGrafter"/>
</dbReference>
<dbReference type="Gene3D" id="3.40.50.2020">
    <property type="match status" value="2"/>
</dbReference>
<evidence type="ECO:0000313" key="9">
    <source>
        <dbReference type="EMBL" id="MDB0570014.1"/>
    </source>
</evidence>
<protein>
    <recommendedName>
        <fullName evidence="1">ribose-phosphate diphosphokinase</fullName>
        <ecNumber evidence="1">2.7.6.1</ecNumber>
    </recommendedName>
</protein>
<dbReference type="InterPro" id="IPR029057">
    <property type="entry name" value="PRTase-like"/>
</dbReference>
<reference evidence="9" key="1">
    <citation type="submission" date="2021-09" db="EMBL/GenBank/DDBJ databases">
        <title>Genomic analysis of Ralstonia spp.</title>
        <authorList>
            <person name="Aburjaile F."/>
            <person name="Ariute J.C."/>
            <person name="Pais A.K.L."/>
            <person name="Albuquerque G.M.R."/>
            <person name="Silva A.M.F."/>
            <person name="Brenig B."/>
            <person name="Azevedo V."/>
            <person name="Matiuzzi M."/>
            <person name="Ramos R."/>
            <person name="Goes-Neto A."/>
            <person name="Soares S."/>
            <person name="Iseppon A.M.B."/>
            <person name="Souza E."/>
            <person name="Gama M."/>
        </authorList>
    </citation>
    <scope>NUCLEOTIDE SEQUENCE</scope>
    <source>
        <strain evidence="9">CCRMRs91</strain>
    </source>
</reference>
<dbReference type="InterPro" id="IPR000836">
    <property type="entry name" value="PRTase_dom"/>
</dbReference>
<evidence type="ECO:0000256" key="3">
    <source>
        <dbReference type="ARBA" id="ARBA00022727"/>
    </source>
</evidence>
<keyword evidence="5" id="KW-0418">Kinase</keyword>
<comment type="catalytic activity">
    <reaction evidence="7">
        <text>D-ribose 5-phosphate + ATP = 5-phospho-alpha-D-ribose 1-diphosphate + AMP + H(+)</text>
        <dbReference type="Rhea" id="RHEA:15609"/>
        <dbReference type="ChEBI" id="CHEBI:15378"/>
        <dbReference type="ChEBI" id="CHEBI:30616"/>
        <dbReference type="ChEBI" id="CHEBI:58017"/>
        <dbReference type="ChEBI" id="CHEBI:78346"/>
        <dbReference type="ChEBI" id="CHEBI:456215"/>
        <dbReference type="EC" id="2.7.6.1"/>
    </reaction>
</comment>
<evidence type="ECO:0000256" key="5">
    <source>
        <dbReference type="ARBA" id="ARBA00022777"/>
    </source>
</evidence>
<gene>
    <name evidence="9" type="ORF">LBW59_04395</name>
</gene>
<dbReference type="RefSeq" id="WP_271656249.1">
    <property type="nucleotide sequence ID" value="NZ_JAIVFG010000005.1"/>
</dbReference>
<dbReference type="Proteomes" id="UP001144050">
    <property type="component" value="Unassembled WGS sequence"/>
</dbReference>
<dbReference type="SUPFAM" id="SSF53271">
    <property type="entry name" value="PRTase-like"/>
    <property type="match status" value="2"/>
</dbReference>
<keyword evidence="4" id="KW-0547">Nucleotide-binding</keyword>
<proteinExistence type="predicted"/>
<dbReference type="InterPro" id="IPR029099">
    <property type="entry name" value="Pribosyltran_N"/>
</dbReference>
<evidence type="ECO:0000256" key="7">
    <source>
        <dbReference type="ARBA" id="ARBA00049535"/>
    </source>
</evidence>
<dbReference type="GO" id="GO:0005524">
    <property type="term" value="F:ATP binding"/>
    <property type="evidence" value="ECO:0007669"/>
    <property type="project" value="UniProtKB-KW"/>
</dbReference>
<name>A0AAW5ZKN7_RALSL</name>
<keyword evidence="6" id="KW-0067">ATP-binding</keyword>
<keyword evidence="3" id="KW-0545">Nucleotide biosynthesis</keyword>
<dbReference type="GO" id="GO:0016301">
    <property type="term" value="F:kinase activity"/>
    <property type="evidence" value="ECO:0007669"/>
    <property type="project" value="UniProtKB-KW"/>
</dbReference>
<dbReference type="Pfam" id="PF13793">
    <property type="entry name" value="Pribosyltran_N"/>
    <property type="match status" value="1"/>
</dbReference>
<dbReference type="NCBIfam" id="NF005537">
    <property type="entry name" value="PRK07199.1"/>
    <property type="match status" value="1"/>
</dbReference>
<evidence type="ECO:0000256" key="6">
    <source>
        <dbReference type="ARBA" id="ARBA00022840"/>
    </source>
</evidence>
<dbReference type="PANTHER" id="PTHR10210">
    <property type="entry name" value="RIBOSE-PHOSPHATE DIPHOSPHOKINASE FAMILY MEMBER"/>
    <property type="match status" value="1"/>
</dbReference>
<dbReference type="EC" id="2.7.6.1" evidence="1"/>
<dbReference type="PANTHER" id="PTHR10210:SF32">
    <property type="entry name" value="RIBOSE-PHOSPHATE PYROPHOSPHOKINASE 2"/>
    <property type="match status" value="1"/>
</dbReference>
<evidence type="ECO:0000256" key="2">
    <source>
        <dbReference type="ARBA" id="ARBA00022679"/>
    </source>
</evidence>
<dbReference type="GO" id="GO:0004749">
    <property type="term" value="F:ribose phosphate diphosphokinase activity"/>
    <property type="evidence" value="ECO:0007669"/>
    <property type="project" value="UniProtKB-EC"/>
</dbReference>
<dbReference type="AlphaFoldDB" id="A0AAW5ZKN7"/>
<dbReference type="EMBL" id="JAIVFG010000005">
    <property type="protein sequence ID" value="MDB0570014.1"/>
    <property type="molecule type" value="Genomic_DNA"/>
</dbReference>
<dbReference type="GO" id="GO:0000287">
    <property type="term" value="F:magnesium ion binding"/>
    <property type="evidence" value="ECO:0007669"/>
    <property type="project" value="InterPro"/>
</dbReference>
<evidence type="ECO:0000256" key="1">
    <source>
        <dbReference type="ARBA" id="ARBA00013247"/>
    </source>
</evidence>
<evidence type="ECO:0000259" key="8">
    <source>
        <dbReference type="Pfam" id="PF13793"/>
    </source>
</evidence>
<evidence type="ECO:0000313" key="10">
    <source>
        <dbReference type="Proteomes" id="UP001144050"/>
    </source>
</evidence>
<dbReference type="NCBIfam" id="TIGR01251">
    <property type="entry name" value="ribP_PPkin"/>
    <property type="match status" value="1"/>
</dbReference>
<dbReference type="FunFam" id="3.40.50.2020:FF:000014">
    <property type="entry name" value="Ribose-phosphate pyrophosphokinase 1"/>
    <property type="match status" value="1"/>
</dbReference>
<dbReference type="GO" id="GO:0005737">
    <property type="term" value="C:cytoplasm"/>
    <property type="evidence" value="ECO:0007669"/>
    <property type="project" value="TreeGrafter"/>
</dbReference>
<dbReference type="GO" id="GO:0006015">
    <property type="term" value="P:5-phosphoribose 1-diphosphate biosynthetic process"/>
    <property type="evidence" value="ECO:0007669"/>
    <property type="project" value="TreeGrafter"/>
</dbReference>
<evidence type="ECO:0000256" key="4">
    <source>
        <dbReference type="ARBA" id="ARBA00022741"/>
    </source>
</evidence>
<comment type="caution">
    <text evidence="9">The sequence shown here is derived from an EMBL/GenBank/DDBJ whole genome shotgun (WGS) entry which is preliminary data.</text>
</comment>
<organism evidence="9 10">
    <name type="scientific">Ralstonia solanacearum</name>
    <name type="common">Pseudomonas solanacearum</name>
    <dbReference type="NCBI Taxonomy" id="305"/>
    <lineage>
        <taxon>Bacteria</taxon>
        <taxon>Pseudomonadati</taxon>
        <taxon>Pseudomonadota</taxon>
        <taxon>Betaproteobacteria</taxon>
        <taxon>Burkholderiales</taxon>
        <taxon>Burkholderiaceae</taxon>
        <taxon>Ralstonia</taxon>
        <taxon>Ralstonia solanacearum species complex</taxon>
    </lineage>
</organism>
<dbReference type="InterPro" id="IPR005946">
    <property type="entry name" value="Rib-P_diPkinase"/>
</dbReference>
<dbReference type="GO" id="GO:0006164">
    <property type="term" value="P:purine nucleotide biosynthetic process"/>
    <property type="evidence" value="ECO:0007669"/>
    <property type="project" value="TreeGrafter"/>
</dbReference>
<accession>A0AAW5ZKN7</accession>